<reference evidence="5" key="3">
    <citation type="submission" date="2015-06" db="UniProtKB">
        <authorList>
            <consortium name="EnsemblMetazoa"/>
        </authorList>
    </citation>
    <scope>IDENTIFICATION</scope>
</reference>
<dbReference type="Proteomes" id="UP000014760">
    <property type="component" value="Unassembled WGS sequence"/>
</dbReference>
<evidence type="ECO:0000259" key="4">
    <source>
        <dbReference type="Pfam" id="PF16347"/>
    </source>
</evidence>
<dbReference type="InterPro" id="IPR000917">
    <property type="entry name" value="Sulfatase_N"/>
</dbReference>
<dbReference type="PANTHER" id="PTHR43108">
    <property type="entry name" value="N-ACETYLGLUCOSAMINE-6-SULFATASE FAMILY MEMBER"/>
    <property type="match status" value="1"/>
</dbReference>
<dbReference type="EnsemblMetazoa" id="CapteT155123">
    <property type="protein sequence ID" value="CapteP155123"/>
    <property type="gene ID" value="CapteG155123"/>
</dbReference>
<dbReference type="OMA" id="MAYPMRM"/>
<reference evidence="6" key="1">
    <citation type="submission" date="2012-12" db="EMBL/GenBank/DDBJ databases">
        <authorList>
            <person name="Hellsten U."/>
            <person name="Grimwood J."/>
            <person name="Chapman J.A."/>
            <person name="Shapiro H."/>
            <person name="Aerts A."/>
            <person name="Otillar R.P."/>
            <person name="Terry A.Y."/>
            <person name="Boore J.L."/>
            <person name="Simakov O."/>
            <person name="Marletaz F."/>
            <person name="Cho S.-J."/>
            <person name="Edsinger-Gonzales E."/>
            <person name="Havlak P."/>
            <person name="Kuo D.-H."/>
            <person name="Larsson T."/>
            <person name="Lv J."/>
            <person name="Arendt D."/>
            <person name="Savage R."/>
            <person name="Osoegawa K."/>
            <person name="de Jong P."/>
            <person name="Lindberg D.R."/>
            <person name="Seaver E.C."/>
            <person name="Weisblat D.A."/>
            <person name="Putnam N.H."/>
            <person name="Grigoriev I.V."/>
            <person name="Rokhsar D.S."/>
        </authorList>
    </citation>
    <scope>NUCLEOTIDE SEQUENCE</scope>
    <source>
        <strain evidence="6">I ESC-2004</strain>
    </source>
</reference>
<evidence type="ECO:0000256" key="2">
    <source>
        <dbReference type="ARBA" id="ARBA00008779"/>
    </source>
</evidence>
<evidence type="ECO:0008006" key="7">
    <source>
        <dbReference type="Google" id="ProtNLM"/>
    </source>
</evidence>
<name>X1Z7A9_CAPTE</name>
<comment type="cofactor">
    <cofactor evidence="1">
        <name>Ca(2+)</name>
        <dbReference type="ChEBI" id="CHEBI:29108"/>
    </cofactor>
</comment>
<dbReference type="OrthoDB" id="10012954at2759"/>
<protein>
    <recommendedName>
        <fullName evidence="7">Sulfatase N-terminal domain-containing protein</fullName>
    </recommendedName>
</protein>
<keyword evidence="6" id="KW-1185">Reference proteome</keyword>
<dbReference type="Pfam" id="PF16347">
    <property type="entry name" value="SGSH_C"/>
    <property type="match status" value="1"/>
</dbReference>
<dbReference type="InterPro" id="IPR017850">
    <property type="entry name" value="Alkaline_phosphatase_core_sf"/>
</dbReference>
<proteinExistence type="inferred from homology"/>
<dbReference type="SUPFAM" id="SSF53649">
    <property type="entry name" value="Alkaline phosphatase-like"/>
    <property type="match status" value="1"/>
</dbReference>
<organism evidence="5 6">
    <name type="scientific">Capitella teleta</name>
    <name type="common">Polychaete worm</name>
    <dbReference type="NCBI Taxonomy" id="283909"/>
    <lineage>
        <taxon>Eukaryota</taxon>
        <taxon>Metazoa</taxon>
        <taxon>Spiralia</taxon>
        <taxon>Lophotrochozoa</taxon>
        <taxon>Annelida</taxon>
        <taxon>Polychaeta</taxon>
        <taxon>Sedentaria</taxon>
        <taxon>Scolecida</taxon>
        <taxon>Capitellidae</taxon>
        <taxon>Capitella</taxon>
    </lineage>
</organism>
<dbReference type="GO" id="GO:0016250">
    <property type="term" value="F:N-sulfoglucosamine sulfohydrolase activity"/>
    <property type="evidence" value="ECO:0007669"/>
    <property type="project" value="TreeGrafter"/>
</dbReference>
<comment type="similarity">
    <text evidence="2">Belongs to the sulfatase family.</text>
</comment>
<evidence type="ECO:0000313" key="6">
    <source>
        <dbReference type="Proteomes" id="UP000014760"/>
    </source>
</evidence>
<evidence type="ECO:0000313" key="5">
    <source>
        <dbReference type="EnsemblMetazoa" id="CapteP155123"/>
    </source>
</evidence>
<reference evidence="6" key="2">
    <citation type="journal article" date="2013" name="Nature">
        <title>Insights into bilaterian evolution from three spiralian genomes.</title>
        <authorList>
            <person name="Simakov O."/>
            <person name="Marletaz F."/>
            <person name="Cho S.J."/>
            <person name="Edsinger-Gonzales E."/>
            <person name="Havlak P."/>
            <person name="Hellsten U."/>
            <person name="Kuo D.H."/>
            <person name="Larsson T."/>
            <person name="Lv J."/>
            <person name="Arendt D."/>
            <person name="Savage R."/>
            <person name="Osoegawa K."/>
            <person name="de Jong P."/>
            <person name="Grimwood J."/>
            <person name="Chapman J.A."/>
            <person name="Shapiro H."/>
            <person name="Aerts A."/>
            <person name="Otillar R.P."/>
            <person name="Terry A.Y."/>
            <person name="Boore J.L."/>
            <person name="Grigoriev I.V."/>
            <person name="Lindberg D.R."/>
            <person name="Seaver E.C."/>
            <person name="Weisblat D.A."/>
            <person name="Putnam N.H."/>
            <person name="Rokhsar D.S."/>
        </authorList>
    </citation>
    <scope>NUCLEOTIDE SEQUENCE</scope>
    <source>
        <strain evidence="6">I ESC-2004</strain>
    </source>
</reference>
<dbReference type="AlphaFoldDB" id="X1Z7A9"/>
<dbReference type="Gene3D" id="3.40.720.10">
    <property type="entry name" value="Alkaline Phosphatase, subunit A"/>
    <property type="match status" value="1"/>
</dbReference>
<dbReference type="InterPro" id="IPR032506">
    <property type="entry name" value="SGSH_C"/>
</dbReference>
<feature type="domain" description="Sulfatase N-terminal" evidence="3">
    <location>
        <begin position="14"/>
        <end position="241"/>
    </location>
</feature>
<feature type="domain" description="N-sulphoglucosamine sulphohydrolase C-terminal" evidence="4">
    <location>
        <begin position="338"/>
        <end position="383"/>
    </location>
</feature>
<dbReference type="PANTHER" id="PTHR43108:SF6">
    <property type="entry name" value="N-SULPHOGLUCOSAMINE SULPHOHYDROLASE"/>
    <property type="match status" value="1"/>
</dbReference>
<dbReference type="Pfam" id="PF00884">
    <property type="entry name" value="Sulfatase"/>
    <property type="match status" value="1"/>
</dbReference>
<dbReference type="GO" id="GO:0006027">
    <property type="term" value="P:glycosaminoglycan catabolic process"/>
    <property type="evidence" value="ECO:0007669"/>
    <property type="project" value="TreeGrafter"/>
</dbReference>
<evidence type="ECO:0000256" key="1">
    <source>
        <dbReference type="ARBA" id="ARBA00001913"/>
    </source>
</evidence>
<evidence type="ECO:0000259" key="3">
    <source>
        <dbReference type="Pfam" id="PF00884"/>
    </source>
</evidence>
<accession>X1Z7A9</accession>
<dbReference type="HOGENOM" id="CLU_006332_7_1_1"/>
<sequence>MYGLHQGTHHFNSFDQVQSLPAILQKNNIRTGIIGKKHVGPSPVYPFDFAATEENNSIMQVGRNITRMRQLARSFLTQKDDRPFFLYIGFHDPHRCGHTNPEFGAFCEKFGNGEAGMGRIPDWTPIHYDPDDVEVPYFVPDTPAARMDIANQYTTISRLDQGIGVMMQELEISGHLEDTLVMFTSDNGIPFPLGRTNLGEAGTREPFLMSSPDHRQTWKQESASLISTLDIVPTVLDWFNITPPIYTLNKHQVTYTGHSLLPSLEGTTDSPVFSSQSLHEITMYYPMRTIRTKQYRLIKNINYKMPFPIDQDFYLSPTFQNILDRERNHQDQHWIKTLSQYYYRPSYELYDLETDPKELKNLVGDAKYSDIFKGLNDQLNDWQNATADPWICSPVGVLEDAGAYKQHPVCMPLLNHL</sequence>
<dbReference type="EMBL" id="AMQN01000185">
    <property type="status" value="NOT_ANNOTATED_CDS"/>
    <property type="molecule type" value="Genomic_DNA"/>
</dbReference>
<dbReference type="GO" id="GO:0030200">
    <property type="term" value="P:heparan sulfate proteoglycan catabolic process"/>
    <property type="evidence" value="ECO:0007669"/>
    <property type="project" value="TreeGrafter"/>
</dbReference>